<dbReference type="InterPro" id="IPR023393">
    <property type="entry name" value="START-like_dom_sf"/>
</dbReference>
<keyword evidence="2" id="KW-1185">Reference proteome</keyword>
<dbReference type="OrthoDB" id="3371087at2"/>
<dbReference type="Gene3D" id="3.30.530.20">
    <property type="match status" value="1"/>
</dbReference>
<dbReference type="Pfam" id="PF10604">
    <property type="entry name" value="Polyketide_cyc2"/>
    <property type="match status" value="1"/>
</dbReference>
<name>A0A2T4UGD7_9ACTN</name>
<evidence type="ECO:0000313" key="2">
    <source>
        <dbReference type="Proteomes" id="UP000240739"/>
    </source>
</evidence>
<comment type="caution">
    <text evidence="1">The sequence shown here is derived from an EMBL/GenBank/DDBJ whole genome shotgun (WGS) entry which is preliminary data.</text>
</comment>
<dbReference type="SUPFAM" id="SSF55961">
    <property type="entry name" value="Bet v1-like"/>
    <property type="match status" value="1"/>
</dbReference>
<dbReference type="RefSeq" id="WP_107566740.1">
    <property type="nucleotide sequence ID" value="NZ_PYYB01000001.1"/>
</dbReference>
<proteinExistence type="predicted"/>
<organism evidence="1 2">
    <name type="scientific">Paraconexibacter algicola</name>
    <dbReference type="NCBI Taxonomy" id="2133960"/>
    <lineage>
        <taxon>Bacteria</taxon>
        <taxon>Bacillati</taxon>
        <taxon>Actinomycetota</taxon>
        <taxon>Thermoleophilia</taxon>
        <taxon>Solirubrobacterales</taxon>
        <taxon>Paraconexibacteraceae</taxon>
        <taxon>Paraconexibacter</taxon>
    </lineage>
</organism>
<gene>
    <name evidence="1" type="ORF">C7Y72_00880</name>
</gene>
<evidence type="ECO:0000313" key="1">
    <source>
        <dbReference type="EMBL" id="PTL58302.1"/>
    </source>
</evidence>
<sequence length="145" mass="15763">MASYTASVTSDRPPEEVFRYLADFRTVQEWDPSITASTHTGGGPPATVGSRYRVVTHVAGHDTELDYETVESVAPSRIVLRGENESAVSVDTITIEAETDGGCTVTYEADVTLKGVRKLADPVMGRVLERLGHDARDGLAEKLRR</sequence>
<protein>
    <submittedName>
        <fullName evidence="1">Polyketide cyclase</fullName>
    </submittedName>
</protein>
<dbReference type="EMBL" id="PYYB01000001">
    <property type="protein sequence ID" value="PTL58302.1"/>
    <property type="molecule type" value="Genomic_DNA"/>
</dbReference>
<dbReference type="AlphaFoldDB" id="A0A2T4UGD7"/>
<reference evidence="1 2" key="1">
    <citation type="submission" date="2018-03" db="EMBL/GenBank/DDBJ databases">
        <title>Aquarubrobacter algicola gen. nov., sp. nov., a novel actinobacterium isolated from shallow eutrophic lake during the end of cyanobacterial harmful algal blooms.</title>
        <authorList>
            <person name="Chun S.J."/>
        </authorList>
    </citation>
    <scope>NUCLEOTIDE SEQUENCE [LARGE SCALE GENOMIC DNA]</scope>
    <source>
        <strain evidence="1 2">Seoho-28</strain>
    </source>
</reference>
<accession>A0A2T4UGD7</accession>
<dbReference type="Proteomes" id="UP000240739">
    <property type="component" value="Unassembled WGS sequence"/>
</dbReference>
<dbReference type="InterPro" id="IPR019587">
    <property type="entry name" value="Polyketide_cyclase/dehydratase"/>
</dbReference>